<dbReference type="PANTHER" id="PTHR43037">
    <property type="entry name" value="UNNAMED PRODUCT-RELATED"/>
    <property type="match status" value="1"/>
</dbReference>
<evidence type="ECO:0008006" key="3">
    <source>
        <dbReference type="Google" id="ProtNLM"/>
    </source>
</evidence>
<gene>
    <name evidence="2" type="ORF">METZ01_LOCUS442130</name>
</gene>
<dbReference type="EMBL" id="UINC01180203">
    <property type="protein sequence ID" value="SVD89276.1"/>
    <property type="molecule type" value="Genomic_DNA"/>
</dbReference>
<feature type="non-terminal residue" evidence="2">
    <location>
        <position position="137"/>
    </location>
</feature>
<evidence type="ECO:0000313" key="2">
    <source>
        <dbReference type="EMBL" id="SVD89276.1"/>
    </source>
</evidence>
<dbReference type="InterPro" id="IPR050955">
    <property type="entry name" value="Plant_Biomass_Hydrol_Est"/>
</dbReference>
<proteinExistence type="predicted"/>
<keyword evidence="1" id="KW-0732">Signal</keyword>
<dbReference type="InterPro" id="IPR029058">
    <property type="entry name" value="AB_hydrolase_fold"/>
</dbReference>
<dbReference type="PANTHER" id="PTHR43037:SF1">
    <property type="entry name" value="BLL1128 PROTEIN"/>
    <property type="match status" value="1"/>
</dbReference>
<dbReference type="Gene3D" id="3.40.50.1820">
    <property type="entry name" value="alpha/beta hydrolase"/>
    <property type="match status" value="1"/>
</dbReference>
<evidence type="ECO:0000256" key="1">
    <source>
        <dbReference type="ARBA" id="ARBA00022729"/>
    </source>
</evidence>
<organism evidence="2">
    <name type="scientific">marine metagenome</name>
    <dbReference type="NCBI Taxonomy" id="408172"/>
    <lineage>
        <taxon>unclassified sequences</taxon>
        <taxon>metagenomes</taxon>
        <taxon>ecological metagenomes</taxon>
    </lineage>
</organism>
<reference evidence="2" key="1">
    <citation type="submission" date="2018-05" db="EMBL/GenBank/DDBJ databases">
        <authorList>
            <person name="Lanie J.A."/>
            <person name="Ng W.-L."/>
            <person name="Kazmierczak K.M."/>
            <person name="Andrzejewski T.M."/>
            <person name="Davidsen T.M."/>
            <person name="Wayne K.J."/>
            <person name="Tettelin H."/>
            <person name="Glass J.I."/>
            <person name="Rusch D."/>
            <person name="Podicherti R."/>
            <person name="Tsui H.-C.T."/>
            <person name="Winkler M.E."/>
        </authorList>
    </citation>
    <scope>NUCLEOTIDE SEQUENCE</scope>
</reference>
<protein>
    <recommendedName>
        <fullName evidence="3">Phospholipase/carboxylesterase/thioesterase domain-containing protein</fullName>
    </recommendedName>
</protein>
<accession>A0A382Z1C5</accession>
<sequence length="137" mass="15669">MQKRCFVLAVLCLAPGLFAKPPMQTKVTLQHKTRQSVSIQYLLYLPEDYDTKKDAKWPLLVFLHGAGERGDDIERVKVHGPPMLVEKGKHFPFIIVSPQCPRGQIWETDVLETLLDDLIKKHRIDTTRLYLTGLSMG</sequence>
<dbReference type="AlphaFoldDB" id="A0A382Z1C5"/>
<name>A0A382Z1C5_9ZZZZ</name>
<dbReference type="SUPFAM" id="SSF53474">
    <property type="entry name" value="alpha/beta-Hydrolases"/>
    <property type="match status" value="1"/>
</dbReference>